<evidence type="ECO:0000313" key="14">
    <source>
        <dbReference type="EMBL" id="QIN82247.1"/>
    </source>
</evidence>
<feature type="transmembrane region" description="Helical" evidence="13">
    <location>
        <begin position="125"/>
        <end position="142"/>
    </location>
</feature>
<evidence type="ECO:0000256" key="11">
    <source>
        <dbReference type="ARBA" id="ARBA00023303"/>
    </source>
</evidence>
<dbReference type="PANTHER" id="PTHR31462:SF5">
    <property type="entry name" value="ENDOSOMAL_LYSOSOMAL PROTON CHANNEL TMEM175"/>
    <property type="match status" value="1"/>
</dbReference>
<feature type="transmembrane region" description="Helical" evidence="13">
    <location>
        <begin position="94"/>
        <end position="113"/>
    </location>
</feature>
<accession>A0A6G8Q7E7</accession>
<dbReference type="PANTHER" id="PTHR31462">
    <property type="entry name" value="ENDOSOMAL/LYSOSOMAL POTASSIUM CHANNEL TMEM175"/>
    <property type="match status" value="1"/>
</dbReference>
<evidence type="ECO:0000313" key="15">
    <source>
        <dbReference type="Proteomes" id="UP000501452"/>
    </source>
</evidence>
<evidence type="ECO:0000256" key="3">
    <source>
        <dbReference type="ARBA" id="ARBA00022448"/>
    </source>
</evidence>
<keyword evidence="11" id="KW-0407">Ion channel</keyword>
<evidence type="ECO:0000256" key="6">
    <source>
        <dbReference type="ARBA" id="ARBA00022826"/>
    </source>
</evidence>
<evidence type="ECO:0000256" key="4">
    <source>
        <dbReference type="ARBA" id="ARBA00022538"/>
    </source>
</evidence>
<gene>
    <name evidence="14" type="ORF">GBA63_05980</name>
</gene>
<dbReference type="Pfam" id="PF06736">
    <property type="entry name" value="TMEM175"/>
    <property type="match status" value="1"/>
</dbReference>
<dbReference type="Proteomes" id="UP000501452">
    <property type="component" value="Chromosome"/>
</dbReference>
<dbReference type="GO" id="GO:0016020">
    <property type="term" value="C:membrane"/>
    <property type="evidence" value="ECO:0007669"/>
    <property type="project" value="UniProtKB-SubCell"/>
</dbReference>
<dbReference type="GO" id="GO:0015252">
    <property type="term" value="F:proton channel activity"/>
    <property type="evidence" value="ECO:0007669"/>
    <property type="project" value="InterPro"/>
</dbReference>
<evidence type="ECO:0000256" key="9">
    <source>
        <dbReference type="ARBA" id="ARBA00023065"/>
    </source>
</evidence>
<evidence type="ECO:0000256" key="8">
    <source>
        <dbReference type="ARBA" id="ARBA00022989"/>
    </source>
</evidence>
<evidence type="ECO:0000256" key="2">
    <source>
        <dbReference type="ARBA" id="ARBA00006920"/>
    </source>
</evidence>
<sequence length="244" mass="27295">MPKFPAAGRRRPRRASLLNRIYFTRGPYEERNMRRTEGPGRDRSVETARTEAFSDGVFSIAATLLVLNLEVPSVPQTEAARELPRAVVGLAPDLLSYALSFLVILSFWMAHRGSLRYITHANRRLSWLNGLFLMVIAFIPFSTGLFDRYSDDSFAIVVYAGSLALARLMLTAVWWYASADPALIHEGVSPREIRFHRLNGLAVSLVFALSIGVAYVSVWAAVIVWITLFVVDHALLHAFEARSA</sequence>
<dbReference type="KEGG" id="rub:GBA63_05980"/>
<dbReference type="InterPro" id="IPR010617">
    <property type="entry name" value="TMEM175-like"/>
</dbReference>
<keyword evidence="4" id="KW-0633">Potassium transport</keyword>
<evidence type="ECO:0000256" key="13">
    <source>
        <dbReference type="SAM" id="Phobius"/>
    </source>
</evidence>
<evidence type="ECO:0000256" key="1">
    <source>
        <dbReference type="ARBA" id="ARBA00004141"/>
    </source>
</evidence>
<organism evidence="14 15">
    <name type="scientific">Rubrobacter tropicus</name>
    <dbReference type="NCBI Taxonomy" id="2653851"/>
    <lineage>
        <taxon>Bacteria</taxon>
        <taxon>Bacillati</taxon>
        <taxon>Actinomycetota</taxon>
        <taxon>Rubrobacteria</taxon>
        <taxon>Rubrobacterales</taxon>
        <taxon>Rubrobacteraceae</taxon>
        <taxon>Rubrobacter</taxon>
    </lineage>
</organism>
<comment type="similarity">
    <text evidence="2">Belongs to the TMEM175 family.</text>
</comment>
<evidence type="ECO:0000256" key="5">
    <source>
        <dbReference type="ARBA" id="ARBA00022692"/>
    </source>
</evidence>
<keyword evidence="7" id="KW-0630">Potassium</keyword>
<keyword evidence="9" id="KW-0406">Ion transport</keyword>
<keyword evidence="10 13" id="KW-0472">Membrane</keyword>
<dbReference type="EMBL" id="CP045119">
    <property type="protein sequence ID" value="QIN82247.1"/>
    <property type="molecule type" value="Genomic_DNA"/>
</dbReference>
<keyword evidence="15" id="KW-1185">Reference proteome</keyword>
<evidence type="ECO:0000256" key="10">
    <source>
        <dbReference type="ARBA" id="ARBA00023136"/>
    </source>
</evidence>
<comment type="catalytic activity">
    <reaction evidence="12">
        <text>K(+)(in) = K(+)(out)</text>
        <dbReference type="Rhea" id="RHEA:29463"/>
        <dbReference type="ChEBI" id="CHEBI:29103"/>
    </reaction>
</comment>
<dbReference type="GO" id="GO:0005267">
    <property type="term" value="F:potassium channel activity"/>
    <property type="evidence" value="ECO:0007669"/>
    <property type="project" value="UniProtKB-KW"/>
</dbReference>
<reference evidence="14 15" key="1">
    <citation type="submission" date="2019-10" db="EMBL/GenBank/DDBJ databases">
        <title>Rubrobacter sp nov SCSIO 52090 isolated from a deep-sea sediment in the South China Sea.</title>
        <authorList>
            <person name="Chen R.W."/>
        </authorList>
    </citation>
    <scope>NUCLEOTIDE SEQUENCE [LARGE SCALE GENOMIC DNA]</scope>
    <source>
        <strain evidence="14 15">SCSIO 52909</strain>
    </source>
</reference>
<protein>
    <submittedName>
        <fullName evidence="14">DUF1211 domain-containing protein</fullName>
    </submittedName>
</protein>
<feature type="transmembrane region" description="Helical" evidence="13">
    <location>
        <begin position="154"/>
        <end position="177"/>
    </location>
</feature>
<dbReference type="AlphaFoldDB" id="A0A6G8Q7E7"/>
<evidence type="ECO:0000256" key="7">
    <source>
        <dbReference type="ARBA" id="ARBA00022958"/>
    </source>
</evidence>
<keyword evidence="8 13" id="KW-1133">Transmembrane helix</keyword>
<proteinExistence type="inferred from homology"/>
<keyword evidence="5 13" id="KW-0812">Transmembrane</keyword>
<name>A0A6G8Q7E7_9ACTN</name>
<keyword evidence="3" id="KW-0813">Transport</keyword>
<keyword evidence="6" id="KW-0631">Potassium channel</keyword>
<evidence type="ECO:0000256" key="12">
    <source>
        <dbReference type="ARBA" id="ARBA00034430"/>
    </source>
</evidence>
<comment type="subcellular location">
    <subcellularLocation>
        <location evidence="1">Membrane</location>
        <topology evidence="1">Multi-pass membrane protein</topology>
    </subcellularLocation>
</comment>